<evidence type="ECO:0000313" key="1">
    <source>
        <dbReference type="EMBL" id="GLS24537.1"/>
    </source>
</evidence>
<keyword evidence="2" id="KW-1185">Reference proteome</keyword>
<sequence>MQETTIAGNNHIGIPVKLLGRETKEMYKRIVAAHRRQNYWATEVLTQLKSLDSGHYKDNIYRDMTVQKAEMLLMTFSGCTVRILRRTNGEYAIFKIEVNPQLLNDYGAEQQSKGQQGIYKVTLKADGSVENTEFTRGGAVTAEKGRVIVISDRHPTIEAAASEAANVMDPVLGSNTMNDIKNESFDLFYTHGKKRIGGALRLKEAANPEQNIALFEPAAQLANTMRRAQNIQNAAWVTVRGGAGVFTHSTNLLRHQKLNFSDSKQKAYFGEITTNVVKAEQHARECGFTVEKDKGGLLSLDMARTFGSGAITGGALHAAMNRFRADPEGSILKLTGDISREVTAGKGVFETTQKVAAAVMPVVGISAGAAGTLSPGAAFIVTASAAVLPLGDALVKAWLPDFYARMKRKF</sequence>
<organism evidence="1 2">
    <name type="scientific">Marinibactrum halimedae</name>
    <dbReference type="NCBI Taxonomy" id="1444977"/>
    <lineage>
        <taxon>Bacteria</taxon>
        <taxon>Pseudomonadati</taxon>
        <taxon>Pseudomonadota</taxon>
        <taxon>Gammaproteobacteria</taxon>
        <taxon>Cellvibrionales</taxon>
        <taxon>Cellvibrionaceae</taxon>
        <taxon>Marinibactrum</taxon>
    </lineage>
</organism>
<name>A0AA37T8E7_9GAMM</name>
<comment type="caution">
    <text evidence="1">The sequence shown here is derived from an EMBL/GenBank/DDBJ whole genome shotgun (WGS) entry which is preliminary data.</text>
</comment>
<evidence type="ECO:0000313" key="2">
    <source>
        <dbReference type="Proteomes" id="UP001156870"/>
    </source>
</evidence>
<dbReference type="Proteomes" id="UP001156870">
    <property type="component" value="Unassembled WGS sequence"/>
</dbReference>
<accession>A0AA37T8E7</accession>
<gene>
    <name evidence="1" type="ORF">GCM10007877_02490</name>
</gene>
<dbReference type="EMBL" id="BSPD01000007">
    <property type="protein sequence ID" value="GLS24537.1"/>
    <property type="molecule type" value="Genomic_DNA"/>
</dbReference>
<dbReference type="AlphaFoldDB" id="A0AA37T8E7"/>
<protein>
    <submittedName>
        <fullName evidence="1">Uncharacterized protein</fullName>
    </submittedName>
</protein>
<dbReference type="RefSeq" id="WP_232594295.1">
    <property type="nucleotide sequence ID" value="NZ_BSPD01000007.1"/>
</dbReference>
<reference evidence="1 2" key="1">
    <citation type="journal article" date="2014" name="Int. J. Syst. Evol. Microbiol.">
        <title>Complete genome sequence of Corynebacterium casei LMG S-19264T (=DSM 44701T), isolated from a smear-ripened cheese.</title>
        <authorList>
            <consortium name="US DOE Joint Genome Institute (JGI-PGF)"/>
            <person name="Walter F."/>
            <person name="Albersmeier A."/>
            <person name="Kalinowski J."/>
            <person name="Ruckert C."/>
        </authorList>
    </citation>
    <scope>NUCLEOTIDE SEQUENCE [LARGE SCALE GENOMIC DNA]</scope>
    <source>
        <strain evidence="1 2">NBRC 110095</strain>
    </source>
</reference>
<proteinExistence type="predicted"/>